<protein>
    <submittedName>
        <fullName evidence="1">Uncharacterized protein</fullName>
    </submittedName>
</protein>
<name>A0ACC2I0E6_9PLEO</name>
<dbReference type="Proteomes" id="UP001153331">
    <property type="component" value="Unassembled WGS sequence"/>
</dbReference>
<dbReference type="EMBL" id="JAPHNI010000778">
    <property type="protein sequence ID" value="KAJ8108241.1"/>
    <property type="molecule type" value="Genomic_DNA"/>
</dbReference>
<sequence length="228" mass="23415">MLVVPDLAQHGVSIISGALTRGSSVEARPGAADEGNRAVLLGQRLLEVGVRVGGAVGGDDVLCLEPLEGREALVEFYRGFEEVDYFFVLAVLRAVARRVEGAEAGGVLAELVGPESGVVLVLRDPVRVHVLEQVVAAKGLEEGPDVGAGIRGDDRAVGEARGGVGGGYGVVLACQVAVLRIFATTKIWPQAVQPPSSLRQQLAFCFAAGVGAPELGGEDEAAKGLDAA</sequence>
<proteinExistence type="predicted"/>
<reference evidence="1" key="1">
    <citation type="submission" date="2022-11" db="EMBL/GenBank/DDBJ databases">
        <title>Genome Sequence of Boeremia exigua.</title>
        <authorList>
            <person name="Buettner E."/>
        </authorList>
    </citation>
    <scope>NUCLEOTIDE SEQUENCE</scope>
    <source>
        <strain evidence="1">CU02</strain>
    </source>
</reference>
<accession>A0ACC2I0E6</accession>
<keyword evidence="2" id="KW-1185">Reference proteome</keyword>
<comment type="caution">
    <text evidence="1">The sequence shown here is derived from an EMBL/GenBank/DDBJ whole genome shotgun (WGS) entry which is preliminary data.</text>
</comment>
<evidence type="ECO:0000313" key="1">
    <source>
        <dbReference type="EMBL" id="KAJ8108241.1"/>
    </source>
</evidence>
<gene>
    <name evidence="1" type="ORF">OPT61_g8307</name>
</gene>
<organism evidence="1 2">
    <name type="scientific">Boeremia exigua</name>
    <dbReference type="NCBI Taxonomy" id="749465"/>
    <lineage>
        <taxon>Eukaryota</taxon>
        <taxon>Fungi</taxon>
        <taxon>Dikarya</taxon>
        <taxon>Ascomycota</taxon>
        <taxon>Pezizomycotina</taxon>
        <taxon>Dothideomycetes</taxon>
        <taxon>Pleosporomycetidae</taxon>
        <taxon>Pleosporales</taxon>
        <taxon>Pleosporineae</taxon>
        <taxon>Didymellaceae</taxon>
        <taxon>Boeremia</taxon>
    </lineage>
</organism>
<evidence type="ECO:0000313" key="2">
    <source>
        <dbReference type="Proteomes" id="UP001153331"/>
    </source>
</evidence>